<name>A0AAF5RXH8_WUCBA</name>
<reference evidence="1" key="1">
    <citation type="submission" date="2015-03" db="EMBL/GenBank/DDBJ databases">
        <title>Wuchereria bancrofti Genome Sequencing Papua New Guinea Strain.</title>
        <authorList>
            <person name="Small S.T."/>
            <person name="Serre D."/>
            <person name="Zimmerman P.A."/>
        </authorList>
    </citation>
    <scope>NUCLEOTIDE SEQUENCE [LARGE SCALE GENOMIC DNA]</scope>
    <source>
        <strain evidence="1">pt0022</strain>
    </source>
</reference>
<evidence type="ECO:0000313" key="1">
    <source>
        <dbReference type="Proteomes" id="UP000093561"/>
    </source>
</evidence>
<reference evidence="1" key="2">
    <citation type="journal article" date="2016" name="Mol. Ecol.">
        <title>Population genomics of the filarial nematode parasite Wuchereria bancrofti from mosquitoes.</title>
        <authorList>
            <person name="Small S.T."/>
            <person name="Reimer L.J."/>
            <person name="Tisch D.J."/>
            <person name="King C.L."/>
            <person name="Christensen B.M."/>
            <person name="Siba P.M."/>
            <person name="Kazura J.W."/>
            <person name="Serre D."/>
            <person name="Zimmerman P.A."/>
        </authorList>
    </citation>
    <scope>NUCLEOTIDE SEQUENCE</scope>
    <source>
        <strain evidence="1">pt0022</strain>
    </source>
</reference>
<accession>A0AAF5RXH8</accession>
<organism evidence="1 2">
    <name type="scientific">Wuchereria bancrofti</name>
    <dbReference type="NCBI Taxonomy" id="6293"/>
    <lineage>
        <taxon>Eukaryota</taxon>
        <taxon>Metazoa</taxon>
        <taxon>Ecdysozoa</taxon>
        <taxon>Nematoda</taxon>
        <taxon>Chromadorea</taxon>
        <taxon>Rhabditida</taxon>
        <taxon>Spirurina</taxon>
        <taxon>Spiruromorpha</taxon>
        <taxon>Filarioidea</taxon>
        <taxon>Onchocercidae</taxon>
        <taxon>Wuchereria</taxon>
    </lineage>
</organism>
<sequence>MSVHTSADYAKTISTGAIHAIYVVHTLVWEQKHLQRFISI</sequence>
<dbReference type="Proteomes" id="UP000093561">
    <property type="component" value="Unassembled WGS sequence"/>
</dbReference>
<dbReference type="AlphaFoldDB" id="A0AAF5RXH8"/>
<reference evidence="2" key="3">
    <citation type="submission" date="2024-02" db="UniProtKB">
        <authorList>
            <consortium name="WormBaseParasite"/>
        </authorList>
    </citation>
    <scope>IDENTIFICATION</scope>
    <source>
        <strain evidence="2">pt0022</strain>
    </source>
</reference>
<proteinExistence type="predicted"/>
<protein>
    <submittedName>
        <fullName evidence="2">Uncharacterized protein</fullName>
    </submittedName>
</protein>
<evidence type="ECO:0000313" key="2">
    <source>
        <dbReference type="WBParaSite" id="mrna-Wban_09684"/>
    </source>
</evidence>
<dbReference type="WBParaSite" id="mrna-Wban_09684">
    <property type="protein sequence ID" value="mrna-Wban_09684"/>
    <property type="gene ID" value="Wban_09684"/>
</dbReference>